<protein>
    <recommendedName>
        <fullName evidence="4">SMP-30/Gluconolactonase/LRE-like region domain-containing protein</fullName>
    </recommendedName>
</protein>
<dbReference type="OrthoDB" id="423498at2759"/>
<feature type="active site" description="Proton donor/acceptor" evidence="2">
    <location>
        <position position="239"/>
    </location>
</feature>
<accession>A0A1B9GRQ4</accession>
<dbReference type="GO" id="GO:0005509">
    <property type="term" value="F:calcium ion binding"/>
    <property type="evidence" value="ECO:0007669"/>
    <property type="project" value="TreeGrafter"/>
</dbReference>
<feature type="binding site" evidence="3">
    <location>
        <position position="19"/>
    </location>
    <ligand>
        <name>a divalent metal cation</name>
        <dbReference type="ChEBI" id="CHEBI:60240"/>
    </ligand>
</feature>
<comment type="similarity">
    <text evidence="1">Belongs to the SMP-30/CGR1 family.</text>
</comment>
<comment type="cofactor">
    <cofactor evidence="3">
        <name>Zn(2+)</name>
        <dbReference type="ChEBI" id="CHEBI:29105"/>
    </cofactor>
    <text evidence="3">Binds 1 divalent metal cation per subunit.</text>
</comment>
<dbReference type="Gene3D" id="2.120.10.30">
    <property type="entry name" value="TolB, C-terminal domain"/>
    <property type="match status" value="1"/>
</dbReference>
<dbReference type="GO" id="GO:0004341">
    <property type="term" value="F:gluconolactonase activity"/>
    <property type="evidence" value="ECO:0007669"/>
    <property type="project" value="TreeGrafter"/>
</dbReference>
<dbReference type="SUPFAM" id="SSF63829">
    <property type="entry name" value="Calcium-dependent phosphotriesterase"/>
    <property type="match status" value="1"/>
</dbReference>
<evidence type="ECO:0000313" key="6">
    <source>
        <dbReference type="Proteomes" id="UP000092666"/>
    </source>
</evidence>
<dbReference type="GO" id="GO:0019853">
    <property type="term" value="P:L-ascorbic acid biosynthetic process"/>
    <property type="evidence" value="ECO:0007669"/>
    <property type="project" value="TreeGrafter"/>
</dbReference>
<name>A0A1B9GRQ4_9TREE</name>
<dbReference type="InterPro" id="IPR013658">
    <property type="entry name" value="SGL"/>
</dbReference>
<reference evidence="6" key="2">
    <citation type="submission" date="2013-12" db="EMBL/GenBank/DDBJ databases">
        <title>Evolution of pathogenesis and genome organization in the Tremellales.</title>
        <authorList>
            <person name="Cuomo C."/>
            <person name="Litvintseva A."/>
            <person name="Heitman J."/>
            <person name="Chen Y."/>
            <person name="Sun S."/>
            <person name="Springer D."/>
            <person name="Dromer F."/>
            <person name="Young S."/>
            <person name="Zeng Q."/>
            <person name="Chapman S."/>
            <person name="Gujja S."/>
            <person name="Saif S."/>
            <person name="Birren B."/>
        </authorList>
    </citation>
    <scope>NUCLEOTIDE SEQUENCE [LARGE SCALE GENOMIC DNA]</scope>
    <source>
        <strain evidence="6">BCC8398</strain>
    </source>
</reference>
<dbReference type="AlphaFoldDB" id="A0A1B9GRQ4"/>
<evidence type="ECO:0000259" key="4">
    <source>
        <dbReference type="Pfam" id="PF08450"/>
    </source>
</evidence>
<feature type="binding site" evidence="3">
    <location>
        <position position="135"/>
    </location>
    <ligand>
        <name>substrate</name>
    </ligand>
</feature>
<dbReference type="PRINTS" id="PR01790">
    <property type="entry name" value="SMP30FAMILY"/>
</dbReference>
<feature type="binding site" evidence="3">
    <location>
        <position position="239"/>
    </location>
    <ligand>
        <name>a divalent metal cation</name>
        <dbReference type="ChEBI" id="CHEBI:60240"/>
    </ligand>
</feature>
<gene>
    <name evidence="5" type="ORF">I316_04425</name>
</gene>
<evidence type="ECO:0000313" key="5">
    <source>
        <dbReference type="EMBL" id="OCF33713.1"/>
    </source>
</evidence>
<dbReference type="InterPro" id="IPR005511">
    <property type="entry name" value="SMP-30"/>
</dbReference>
<feature type="domain" description="SMP-30/Gluconolactonase/LRE-like region" evidence="4">
    <location>
        <begin position="17"/>
        <end position="300"/>
    </location>
</feature>
<dbReference type="Proteomes" id="UP000092666">
    <property type="component" value="Unassembled WGS sequence"/>
</dbReference>
<dbReference type="Pfam" id="PF08450">
    <property type="entry name" value="SGL"/>
    <property type="match status" value="1"/>
</dbReference>
<dbReference type="STRING" id="1296120.A0A1B9GRQ4"/>
<evidence type="ECO:0000256" key="3">
    <source>
        <dbReference type="PIRSR" id="PIRSR605511-2"/>
    </source>
</evidence>
<feature type="binding site" evidence="3">
    <location>
        <position position="188"/>
    </location>
    <ligand>
        <name>a divalent metal cation</name>
        <dbReference type="ChEBI" id="CHEBI:60240"/>
    </ligand>
</feature>
<dbReference type="InterPro" id="IPR011042">
    <property type="entry name" value="6-blade_b-propeller_TolB-like"/>
</dbReference>
<dbReference type="EMBL" id="KI669503">
    <property type="protein sequence ID" value="OCF33713.1"/>
    <property type="molecule type" value="Genomic_DNA"/>
</dbReference>
<proteinExistence type="inferred from homology"/>
<keyword evidence="6" id="KW-1185">Reference proteome</keyword>
<evidence type="ECO:0000256" key="1">
    <source>
        <dbReference type="ARBA" id="ARBA00008853"/>
    </source>
</evidence>
<keyword evidence="3" id="KW-0862">Zinc</keyword>
<dbReference type="PANTHER" id="PTHR10907">
    <property type="entry name" value="REGUCALCIN"/>
    <property type="match status" value="1"/>
</dbReference>
<evidence type="ECO:0000256" key="2">
    <source>
        <dbReference type="PIRSR" id="PIRSR605511-1"/>
    </source>
</evidence>
<reference evidence="5 6" key="1">
    <citation type="submission" date="2013-07" db="EMBL/GenBank/DDBJ databases">
        <title>The Genome Sequence of Cryptococcus heveanensis BCC8398.</title>
        <authorList>
            <consortium name="The Broad Institute Genome Sequencing Platform"/>
            <person name="Cuomo C."/>
            <person name="Litvintseva A."/>
            <person name="Chen Y."/>
            <person name="Heitman J."/>
            <person name="Sun S."/>
            <person name="Springer D."/>
            <person name="Dromer F."/>
            <person name="Young S.K."/>
            <person name="Zeng Q."/>
            <person name="Gargeya S."/>
            <person name="Fitzgerald M."/>
            <person name="Abouelleil A."/>
            <person name="Alvarado L."/>
            <person name="Berlin A.M."/>
            <person name="Chapman S.B."/>
            <person name="Dewar J."/>
            <person name="Goldberg J."/>
            <person name="Griggs A."/>
            <person name="Gujja S."/>
            <person name="Hansen M."/>
            <person name="Howarth C."/>
            <person name="Imamovic A."/>
            <person name="Larimer J."/>
            <person name="McCowan C."/>
            <person name="Murphy C."/>
            <person name="Pearson M."/>
            <person name="Priest M."/>
            <person name="Roberts A."/>
            <person name="Saif S."/>
            <person name="Shea T."/>
            <person name="Sykes S."/>
            <person name="Wortman J."/>
            <person name="Nusbaum C."/>
            <person name="Birren B."/>
        </authorList>
    </citation>
    <scope>NUCLEOTIDE SEQUENCE [LARGE SCALE GENOMIC DNA]</scope>
    <source>
        <strain evidence="5 6">BCC8398</strain>
    </source>
</reference>
<keyword evidence="3" id="KW-0479">Metal-binding</keyword>
<dbReference type="PANTHER" id="PTHR10907:SF47">
    <property type="entry name" value="REGUCALCIN"/>
    <property type="match status" value="1"/>
</dbReference>
<sequence length="337" mass="37635">MKRFAIEEPLLDLNMYLGEGCVWDTETQRLYFVDIELNNVFVYEPKSDRWGYSHFEKKVTAIALLQEQEGLIAAIEDGFALIPPSSLPRPLLRRDQSMGAQDSLRPAEQSYDVLCVSGGSGPGPSPITLQSGEARMNEGAVDPAGRFIAGTMVNSFGSYAGRMYSLQRSPRGNQWEAPLVLDGITVTNGMAWTEDGKKMYFTDSHRKEIVIFDYDVERGTMSNRKIFSNIDTPEYGYPDGLCLDSEGGVWTARWSSGKVIRLNPQTAEIDVEIDLPKAWNATCVIFGGANMDELFITTARCSQGGDHPEPHYTEQGKLYHIKDIGFTGVERNRFKSQ</sequence>
<organism evidence="5 6">
    <name type="scientific">Kwoniella heveanensis BCC8398</name>
    <dbReference type="NCBI Taxonomy" id="1296120"/>
    <lineage>
        <taxon>Eukaryota</taxon>
        <taxon>Fungi</taxon>
        <taxon>Dikarya</taxon>
        <taxon>Basidiomycota</taxon>
        <taxon>Agaricomycotina</taxon>
        <taxon>Tremellomycetes</taxon>
        <taxon>Tremellales</taxon>
        <taxon>Cryptococcaceae</taxon>
        <taxon>Kwoniella</taxon>
    </lineage>
</organism>
<feature type="binding site" evidence="3">
    <location>
        <position position="137"/>
    </location>
    <ligand>
        <name>substrate</name>
    </ligand>
</feature>